<dbReference type="RefSeq" id="WP_200089211.1">
    <property type="nucleotide sequence ID" value="NZ_CP054706.1"/>
</dbReference>
<evidence type="ECO:0008006" key="3">
    <source>
        <dbReference type="Google" id="ProtNLM"/>
    </source>
</evidence>
<evidence type="ECO:0000313" key="1">
    <source>
        <dbReference type="EMBL" id="QQK79501.1"/>
    </source>
</evidence>
<dbReference type="InterPro" id="IPR025544">
    <property type="entry name" value="YhzD"/>
</dbReference>
<organism evidence="1 2">
    <name type="scientific">Salicibibacter cibi</name>
    <dbReference type="NCBI Taxonomy" id="2743001"/>
    <lineage>
        <taxon>Bacteria</taxon>
        <taxon>Bacillati</taxon>
        <taxon>Bacillota</taxon>
        <taxon>Bacilli</taxon>
        <taxon>Bacillales</taxon>
        <taxon>Bacillaceae</taxon>
        <taxon>Salicibibacter</taxon>
    </lineage>
</organism>
<dbReference type="EMBL" id="CP054706">
    <property type="protein sequence ID" value="QQK79501.1"/>
    <property type="molecule type" value="Genomic_DNA"/>
</dbReference>
<keyword evidence="2" id="KW-1185">Reference proteome</keyword>
<sequence>MDYALTVFNKTGELLLNESYTFDTDEEAIEHGRSRLQEESYMTTTHRLVRSGKLLLFYR</sequence>
<name>A0A7T6Z9P2_9BACI</name>
<gene>
    <name evidence="1" type="ORF">HUG20_06180</name>
</gene>
<dbReference type="KEGG" id="scib:HUG20_06180"/>
<reference evidence="1 2" key="1">
    <citation type="submission" date="2020-06" db="EMBL/GenBank/DDBJ databases">
        <title>Genomic analysis of Salicibibacter sp. NKC21-4.</title>
        <authorList>
            <person name="Oh Y.J."/>
        </authorList>
    </citation>
    <scope>NUCLEOTIDE SEQUENCE [LARGE SCALE GENOMIC DNA]</scope>
    <source>
        <strain evidence="1 2">NKC21-4</strain>
    </source>
</reference>
<accession>A0A7T6Z9P2</accession>
<dbReference type="AlphaFoldDB" id="A0A7T6Z9P2"/>
<proteinExistence type="predicted"/>
<protein>
    <recommendedName>
        <fullName evidence="3">YhzD-like protein</fullName>
    </recommendedName>
</protein>
<dbReference type="Pfam" id="PF14120">
    <property type="entry name" value="YhzD"/>
    <property type="match status" value="1"/>
</dbReference>
<dbReference type="Proteomes" id="UP000595349">
    <property type="component" value="Chromosome"/>
</dbReference>
<evidence type="ECO:0000313" key="2">
    <source>
        <dbReference type="Proteomes" id="UP000595349"/>
    </source>
</evidence>